<name>A0ABV0UIR3_9TELE</name>
<gene>
    <name evidence="1" type="ORF">ILYODFUR_024539</name>
</gene>
<evidence type="ECO:0000313" key="1">
    <source>
        <dbReference type="EMBL" id="MEQ2245133.1"/>
    </source>
</evidence>
<proteinExistence type="predicted"/>
<dbReference type="EMBL" id="JAHRIQ010072427">
    <property type="protein sequence ID" value="MEQ2245133.1"/>
    <property type="molecule type" value="Genomic_DNA"/>
</dbReference>
<evidence type="ECO:0000313" key="2">
    <source>
        <dbReference type="Proteomes" id="UP001482620"/>
    </source>
</evidence>
<reference evidence="1 2" key="1">
    <citation type="submission" date="2021-06" db="EMBL/GenBank/DDBJ databases">
        <authorList>
            <person name="Palmer J.M."/>
        </authorList>
    </citation>
    <scope>NUCLEOTIDE SEQUENCE [LARGE SCALE GENOMIC DNA]</scope>
    <source>
        <strain evidence="2">if_2019</strain>
        <tissue evidence="1">Muscle</tissue>
    </source>
</reference>
<dbReference type="Proteomes" id="UP001482620">
    <property type="component" value="Unassembled WGS sequence"/>
</dbReference>
<sequence length="146" mass="17208">MKVEAEEPKCDHIRLGRLWWETKCIQLEHYSGVKQINHNYTSFMQISGDVDVSLSATGFMQPVADAAGSWFRWEMKAEMYTPCRVSGRGFSNKCRWTREQNITCLYVTDYCNAFFTLMWPQILKSKDNFLPLWKVDALTNFWSVLW</sequence>
<comment type="caution">
    <text evidence="1">The sequence shown here is derived from an EMBL/GenBank/DDBJ whole genome shotgun (WGS) entry which is preliminary data.</text>
</comment>
<protein>
    <submittedName>
        <fullName evidence="1">Uncharacterized protein</fullName>
    </submittedName>
</protein>
<accession>A0ABV0UIR3</accession>
<keyword evidence="2" id="KW-1185">Reference proteome</keyword>
<organism evidence="1 2">
    <name type="scientific">Ilyodon furcidens</name>
    <name type="common">goldbreast splitfin</name>
    <dbReference type="NCBI Taxonomy" id="33524"/>
    <lineage>
        <taxon>Eukaryota</taxon>
        <taxon>Metazoa</taxon>
        <taxon>Chordata</taxon>
        <taxon>Craniata</taxon>
        <taxon>Vertebrata</taxon>
        <taxon>Euteleostomi</taxon>
        <taxon>Actinopterygii</taxon>
        <taxon>Neopterygii</taxon>
        <taxon>Teleostei</taxon>
        <taxon>Neoteleostei</taxon>
        <taxon>Acanthomorphata</taxon>
        <taxon>Ovalentaria</taxon>
        <taxon>Atherinomorphae</taxon>
        <taxon>Cyprinodontiformes</taxon>
        <taxon>Goodeidae</taxon>
        <taxon>Ilyodon</taxon>
    </lineage>
</organism>